<dbReference type="InterPro" id="IPR036392">
    <property type="entry name" value="PLAT/LH2_dom_sf"/>
</dbReference>
<evidence type="ECO:0000313" key="4">
    <source>
        <dbReference type="RefSeq" id="XP_015877988.3"/>
    </source>
</evidence>
<dbReference type="RefSeq" id="XP_015877988.3">
    <property type="nucleotide sequence ID" value="XM_016022502.3"/>
</dbReference>
<dbReference type="InParanoid" id="A0A6P3ZWS8"/>
<feature type="chain" id="PRO_5047512590" evidence="2">
    <location>
        <begin position="21"/>
        <end position="186"/>
    </location>
</feature>
<name>A0A6P3ZWS8_ZIZJJ</name>
<evidence type="ECO:0000256" key="1">
    <source>
        <dbReference type="SAM" id="Phobius"/>
    </source>
</evidence>
<dbReference type="InterPro" id="IPR010417">
    <property type="entry name" value="Embryo-specific_ATS3"/>
</dbReference>
<dbReference type="GeneID" id="107414390"/>
<proteinExistence type="predicted"/>
<dbReference type="KEGG" id="zju:107414390"/>
<dbReference type="Gene3D" id="2.60.60.20">
    <property type="entry name" value="PLAT/LH2 domain"/>
    <property type="match status" value="1"/>
</dbReference>
<dbReference type="PANTHER" id="PTHR31718:SF32">
    <property type="entry name" value="EMBRYO-SPECIFIC PROTEIN ATS3B"/>
    <property type="match status" value="1"/>
</dbReference>
<dbReference type="Pfam" id="PF06232">
    <property type="entry name" value="ATS3"/>
    <property type="match status" value="1"/>
</dbReference>
<dbReference type="PANTHER" id="PTHR31718">
    <property type="entry name" value="PLAT DOMAIN-CONTAINING PROTEIN"/>
    <property type="match status" value="1"/>
</dbReference>
<feature type="signal peptide" evidence="2">
    <location>
        <begin position="1"/>
        <end position="20"/>
    </location>
</feature>
<dbReference type="CDD" id="cd00113">
    <property type="entry name" value="PLAT"/>
    <property type="match status" value="1"/>
</dbReference>
<dbReference type="SUPFAM" id="SSF49723">
    <property type="entry name" value="Lipase/lipooxygenase domain (PLAT/LH2 domain)"/>
    <property type="match status" value="1"/>
</dbReference>
<protein>
    <submittedName>
        <fullName evidence="4">Embryo-specific protein ATS3B</fullName>
    </submittedName>
</protein>
<reference evidence="4" key="1">
    <citation type="submission" date="2025-08" db="UniProtKB">
        <authorList>
            <consortium name="RefSeq"/>
        </authorList>
    </citation>
    <scope>IDENTIFICATION</scope>
    <source>
        <tissue evidence="4">Seedling</tissue>
    </source>
</reference>
<keyword evidence="3" id="KW-1185">Reference proteome</keyword>
<evidence type="ECO:0000313" key="3">
    <source>
        <dbReference type="Proteomes" id="UP001652623"/>
    </source>
</evidence>
<sequence length="186" mass="20996">MMRALSILLLSAFIFNLSAAEELSSPLPHAANNFNLSYIQNEASCSYSVVITTSCSSSKYTRDQISIAFGDAYGNQIYAPRLDDPSSGAFERCSSDTFDIYGPCAYQICYVYLYRSGPDGWKPESVKIYGDNSRAVTFTYNTFIPSDVWYGFNLCNDASSSYQRYGRRWFMVMIMGLLVFVLLYAY</sequence>
<dbReference type="AlphaFoldDB" id="A0A6P3ZWS8"/>
<keyword evidence="2" id="KW-0732">Signal</keyword>
<dbReference type="Proteomes" id="UP001652623">
    <property type="component" value="Chromosome 8"/>
</dbReference>
<keyword evidence="1" id="KW-1133">Transmembrane helix</keyword>
<dbReference type="FunCoup" id="A0A6P3ZWS8">
    <property type="interactions" value="529"/>
</dbReference>
<keyword evidence="1" id="KW-0472">Membrane</keyword>
<feature type="transmembrane region" description="Helical" evidence="1">
    <location>
        <begin position="169"/>
        <end position="185"/>
    </location>
</feature>
<keyword evidence="1" id="KW-0812">Transmembrane</keyword>
<gene>
    <name evidence="4" type="primary">LOC107414390</name>
</gene>
<evidence type="ECO:0000256" key="2">
    <source>
        <dbReference type="SAM" id="SignalP"/>
    </source>
</evidence>
<accession>A0A6P3ZWS8</accession>
<organism evidence="3 4">
    <name type="scientific">Ziziphus jujuba</name>
    <name type="common">Chinese jujube</name>
    <name type="synonym">Ziziphus sativa</name>
    <dbReference type="NCBI Taxonomy" id="326968"/>
    <lineage>
        <taxon>Eukaryota</taxon>
        <taxon>Viridiplantae</taxon>
        <taxon>Streptophyta</taxon>
        <taxon>Embryophyta</taxon>
        <taxon>Tracheophyta</taxon>
        <taxon>Spermatophyta</taxon>
        <taxon>Magnoliopsida</taxon>
        <taxon>eudicotyledons</taxon>
        <taxon>Gunneridae</taxon>
        <taxon>Pentapetalae</taxon>
        <taxon>rosids</taxon>
        <taxon>fabids</taxon>
        <taxon>Rosales</taxon>
        <taxon>Rhamnaceae</taxon>
        <taxon>Paliureae</taxon>
        <taxon>Ziziphus</taxon>
    </lineage>
</organism>